<name>A0ABW0V7I8_9ACTN</name>
<reference evidence="6" key="1">
    <citation type="journal article" date="2019" name="Int. J. Syst. Evol. Microbiol.">
        <title>The Global Catalogue of Microorganisms (GCM) 10K type strain sequencing project: providing services to taxonomists for standard genome sequencing and annotation.</title>
        <authorList>
            <consortium name="The Broad Institute Genomics Platform"/>
            <consortium name="The Broad Institute Genome Sequencing Center for Infectious Disease"/>
            <person name="Wu L."/>
            <person name="Ma J."/>
        </authorList>
    </citation>
    <scope>NUCLEOTIDE SEQUENCE [LARGE SCALE GENOMIC DNA]</scope>
    <source>
        <strain evidence="6">CGMCC 4.1622</strain>
    </source>
</reference>
<evidence type="ECO:0000259" key="4">
    <source>
        <dbReference type="Pfam" id="PF04586"/>
    </source>
</evidence>
<evidence type="ECO:0000256" key="3">
    <source>
        <dbReference type="ARBA" id="ARBA00022801"/>
    </source>
</evidence>
<dbReference type="Pfam" id="PF04586">
    <property type="entry name" value="Peptidase_S78"/>
    <property type="match status" value="1"/>
</dbReference>
<protein>
    <submittedName>
        <fullName evidence="5">HK97 family phage prohead protease</fullName>
        <ecNumber evidence="5">3.4.21.-</ecNumber>
    </submittedName>
</protein>
<accession>A0ABW0V7I8</accession>
<dbReference type="RefSeq" id="WP_346143342.1">
    <property type="nucleotide sequence ID" value="NZ_BAAAUA010000013.1"/>
</dbReference>
<dbReference type="Proteomes" id="UP001596066">
    <property type="component" value="Unassembled WGS sequence"/>
</dbReference>
<keyword evidence="1" id="KW-1188">Viral release from host cell</keyword>
<dbReference type="EC" id="3.4.21.-" evidence="5"/>
<keyword evidence="6" id="KW-1185">Reference proteome</keyword>
<dbReference type="GO" id="GO:0008233">
    <property type="term" value="F:peptidase activity"/>
    <property type="evidence" value="ECO:0007669"/>
    <property type="project" value="UniProtKB-KW"/>
</dbReference>
<organism evidence="5 6">
    <name type="scientific">Kitasatospora cinereorecta</name>
    <dbReference type="NCBI Taxonomy" id="285560"/>
    <lineage>
        <taxon>Bacteria</taxon>
        <taxon>Bacillati</taxon>
        <taxon>Actinomycetota</taxon>
        <taxon>Actinomycetes</taxon>
        <taxon>Kitasatosporales</taxon>
        <taxon>Streptomycetaceae</taxon>
        <taxon>Kitasatospora</taxon>
    </lineage>
</organism>
<evidence type="ECO:0000313" key="6">
    <source>
        <dbReference type="Proteomes" id="UP001596066"/>
    </source>
</evidence>
<sequence>MGARTASATLDHKQATLGVLETDDEQGAFTTLVSVTGLLDHDGDVIEPGAYARTLAELTPKGVWSHDWNVWTARTEHIEELLPGDARLPATLPDGQPWPPGAGALLVKGRCNLATQAGQDMYANLQFFSDQVQWSIGYKVRTAKRSKGARHITDLDLYEYSPVLFGANPYTSTLDLKSHPDAKARGLLREAEVELAPLAGTLEERIDAITAVVQQRLLPANTDEFGGGTLQIIGTYPDRVIASLWKYTEDGFGATTWEVPYTLDGEGQPTAGPPSPVRLVLDVEGGGADAALAPLVPDLDRVTSQLKTLTTVESKEGRALSGENAGRLATAVQQLVAVLDSAGISWQQTDDPPSQSKQAATTLHLGEISAALALFADAYEGANAAK</sequence>
<gene>
    <name evidence="5" type="ORF">ACFPZF_08080</name>
</gene>
<comment type="caution">
    <text evidence="5">The sequence shown here is derived from an EMBL/GenBank/DDBJ whole genome shotgun (WGS) entry which is preliminary data.</text>
</comment>
<keyword evidence="2 5" id="KW-0645">Protease</keyword>
<dbReference type="GO" id="GO:0006508">
    <property type="term" value="P:proteolysis"/>
    <property type="evidence" value="ECO:0007669"/>
    <property type="project" value="UniProtKB-KW"/>
</dbReference>
<feature type="domain" description="Prohead serine protease" evidence="4">
    <location>
        <begin position="115"/>
        <end position="173"/>
    </location>
</feature>
<keyword evidence="3 5" id="KW-0378">Hydrolase</keyword>
<dbReference type="InterPro" id="IPR054613">
    <property type="entry name" value="Peptidase_S78_dom"/>
</dbReference>
<proteinExistence type="predicted"/>
<evidence type="ECO:0000256" key="1">
    <source>
        <dbReference type="ARBA" id="ARBA00022612"/>
    </source>
</evidence>
<evidence type="ECO:0000256" key="2">
    <source>
        <dbReference type="ARBA" id="ARBA00022670"/>
    </source>
</evidence>
<evidence type="ECO:0000313" key="5">
    <source>
        <dbReference type="EMBL" id="MFC5641318.1"/>
    </source>
</evidence>
<dbReference type="EMBL" id="JBHSOC010000011">
    <property type="protein sequence ID" value="MFC5641318.1"/>
    <property type="molecule type" value="Genomic_DNA"/>
</dbReference>